<dbReference type="PANTHER" id="PTHR42788:SF18">
    <property type="entry name" value="TAURINE IMPORT ATP-BINDING PROTEIN TAUB"/>
    <property type="match status" value="1"/>
</dbReference>
<evidence type="ECO:0000256" key="2">
    <source>
        <dbReference type="ARBA" id="ARBA00022448"/>
    </source>
</evidence>
<dbReference type="RefSeq" id="WP_266341207.1">
    <property type="nucleotide sequence ID" value="NZ_JAPKNK010000016.1"/>
</dbReference>
<keyword evidence="7" id="KW-1278">Translocase</keyword>
<comment type="caution">
    <text evidence="10">The sequence shown here is derived from an EMBL/GenBank/DDBJ whole genome shotgun (WGS) entry which is preliminary data.</text>
</comment>
<keyword evidence="8" id="KW-0472">Membrane</keyword>
<dbReference type="EMBL" id="JAPKNK010000016">
    <property type="protein sequence ID" value="MCX5572246.1"/>
    <property type="molecule type" value="Genomic_DNA"/>
</dbReference>
<dbReference type="PROSITE" id="PS00211">
    <property type="entry name" value="ABC_TRANSPORTER_1"/>
    <property type="match status" value="1"/>
</dbReference>
<protein>
    <submittedName>
        <fullName evidence="10">Taurine ABC transporter ATP-binding protein</fullName>
    </submittedName>
</protein>
<evidence type="ECO:0000256" key="3">
    <source>
        <dbReference type="ARBA" id="ARBA00022475"/>
    </source>
</evidence>
<dbReference type="Gene3D" id="3.40.50.300">
    <property type="entry name" value="P-loop containing nucleotide triphosphate hydrolases"/>
    <property type="match status" value="1"/>
</dbReference>
<name>A0A9X3E5J6_9HYPH</name>
<dbReference type="Proteomes" id="UP001144805">
    <property type="component" value="Unassembled WGS sequence"/>
</dbReference>
<dbReference type="InterPro" id="IPR027417">
    <property type="entry name" value="P-loop_NTPase"/>
</dbReference>
<dbReference type="InterPro" id="IPR003439">
    <property type="entry name" value="ABC_transporter-like_ATP-bd"/>
</dbReference>
<comment type="similarity">
    <text evidence="1">Belongs to the ABC transporter superfamily.</text>
</comment>
<dbReference type="InterPro" id="IPR050166">
    <property type="entry name" value="ABC_transporter_ATP-bind"/>
</dbReference>
<keyword evidence="3" id="KW-1003">Cell membrane</keyword>
<dbReference type="InterPro" id="IPR003593">
    <property type="entry name" value="AAA+_ATPase"/>
</dbReference>
<sequence>MPHLALENVSLRYDGGAPVLSNVSLDIASGEFVVIVGRSGCGKTSLLNLAAGFLTPDAGRVLVDGREVAGPGAERAVVFQNDALFPWLTTAENVAFAARLAGIGPAERRQQADRLLDVVGLAGLGDRPIWQLSGGQRQRVGLARALAADPAFLLMDEPLGALDAMTREGMQDLLLSAWDASGAGTLLITHGVEEALYLATRIIVMAPGPGRIIRRLDVDFGRRRLAGESARSIKASPAFVAAREDLLDSIFEREAA</sequence>
<keyword evidence="5" id="KW-0547">Nucleotide-binding</keyword>
<evidence type="ECO:0000313" key="11">
    <source>
        <dbReference type="Proteomes" id="UP001144805"/>
    </source>
</evidence>
<dbReference type="PROSITE" id="PS50893">
    <property type="entry name" value="ABC_TRANSPORTER_2"/>
    <property type="match status" value="1"/>
</dbReference>
<evidence type="ECO:0000256" key="7">
    <source>
        <dbReference type="ARBA" id="ARBA00022967"/>
    </source>
</evidence>
<dbReference type="GO" id="GO:0005524">
    <property type="term" value="F:ATP binding"/>
    <property type="evidence" value="ECO:0007669"/>
    <property type="project" value="UniProtKB-KW"/>
</dbReference>
<evidence type="ECO:0000256" key="5">
    <source>
        <dbReference type="ARBA" id="ARBA00022741"/>
    </source>
</evidence>
<gene>
    <name evidence="10" type="ORF">OSH07_23795</name>
</gene>
<keyword evidence="2" id="KW-0813">Transport</keyword>
<dbReference type="SMART" id="SM00382">
    <property type="entry name" value="AAA"/>
    <property type="match status" value="1"/>
</dbReference>
<proteinExistence type="inferred from homology"/>
<dbReference type="CDD" id="cd03293">
    <property type="entry name" value="ABC_NrtD_SsuB_transporters"/>
    <property type="match status" value="1"/>
</dbReference>
<accession>A0A9X3E5J6</accession>
<evidence type="ECO:0000256" key="4">
    <source>
        <dbReference type="ARBA" id="ARBA00022519"/>
    </source>
</evidence>
<evidence type="ECO:0000259" key="9">
    <source>
        <dbReference type="PROSITE" id="PS50893"/>
    </source>
</evidence>
<dbReference type="PANTHER" id="PTHR42788">
    <property type="entry name" value="TAURINE IMPORT ATP-BINDING PROTEIN-RELATED"/>
    <property type="match status" value="1"/>
</dbReference>
<dbReference type="AlphaFoldDB" id="A0A9X3E5J6"/>
<reference evidence="10" key="1">
    <citation type="submission" date="2022-11" db="EMBL/GenBank/DDBJ databases">
        <title>Biodiversity and phylogenetic relationships of bacteria.</title>
        <authorList>
            <person name="Machado R.A.R."/>
            <person name="Bhat A."/>
            <person name="Loulou A."/>
            <person name="Kallel S."/>
        </authorList>
    </citation>
    <scope>NUCLEOTIDE SEQUENCE</scope>
    <source>
        <strain evidence="10">K-TC2</strain>
    </source>
</reference>
<evidence type="ECO:0000256" key="6">
    <source>
        <dbReference type="ARBA" id="ARBA00022840"/>
    </source>
</evidence>
<evidence type="ECO:0000313" key="10">
    <source>
        <dbReference type="EMBL" id="MCX5572246.1"/>
    </source>
</evidence>
<keyword evidence="4" id="KW-0997">Cell inner membrane</keyword>
<keyword evidence="6 10" id="KW-0067">ATP-binding</keyword>
<feature type="domain" description="ABC transporter" evidence="9">
    <location>
        <begin position="4"/>
        <end position="232"/>
    </location>
</feature>
<organism evidence="10 11">
    <name type="scientific">Kaistia nematophila</name>
    <dbReference type="NCBI Taxonomy" id="2994654"/>
    <lineage>
        <taxon>Bacteria</taxon>
        <taxon>Pseudomonadati</taxon>
        <taxon>Pseudomonadota</taxon>
        <taxon>Alphaproteobacteria</taxon>
        <taxon>Hyphomicrobiales</taxon>
        <taxon>Kaistiaceae</taxon>
        <taxon>Kaistia</taxon>
    </lineage>
</organism>
<evidence type="ECO:0000256" key="8">
    <source>
        <dbReference type="ARBA" id="ARBA00023136"/>
    </source>
</evidence>
<dbReference type="GO" id="GO:0016887">
    <property type="term" value="F:ATP hydrolysis activity"/>
    <property type="evidence" value="ECO:0007669"/>
    <property type="project" value="InterPro"/>
</dbReference>
<keyword evidence="11" id="KW-1185">Reference proteome</keyword>
<dbReference type="SUPFAM" id="SSF52540">
    <property type="entry name" value="P-loop containing nucleoside triphosphate hydrolases"/>
    <property type="match status" value="1"/>
</dbReference>
<evidence type="ECO:0000256" key="1">
    <source>
        <dbReference type="ARBA" id="ARBA00005417"/>
    </source>
</evidence>
<dbReference type="InterPro" id="IPR017871">
    <property type="entry name" value="ABC_transporter-like_CS"/>
</dbReference>
<dbReference type="Pfam" id="PF00005">
    <property type="entry name" value="ABC_tran"/>
    <property type="match status" value="1"/>
</dbReference>